<accession>G4YV32</accession>
<evidence type="ECO:0000313" key="2">
    <source>
        <dbReference type="Proteomes" id="UP000002640"/>
    </source>
</evidence>
<dbReference type="InParanoid" id="G4YV32"/>
<dbReference type="AlphaFoldDB" id="G4YV32"/>
<dbReference type="EMBL" id="JH159152">
    <property type="protein sequence ID" value="EGZ23702.1"/>
    <property type="molecule type" value="Genomic_DNA"/>
</dbReference>
<dbReference type="RefSeq" id="XP_009518990.1">
    <property type="nucleotide sequence ID" value="XM_009520695.1"/>
</dbReference>
<name>G4YV32_PHYSP</name>
<dbReference type="KEGG" id="psoj:PHYSODRAFT_255019"/>
<protein>
    <submittedName>
        <fullName evidence="1">Uncharacterized protein</fullName>
    </submittedName>
</protein>
<proteinExistence type="predicted"/>
<gene>
    <name evidence="1" type="ORF">PHYSODRAFT_255019</name>
</gene>
<evidence type="ECO:0000313" key="1">
    <source>
        <dbReference type="EMBL" id="EGZ23702.1"/>
    </source>
</evidence>
<organism evidence="1 2">
    <name type="scientific">Phytophthora sojae (strain P6497)</name>
    <name type="common">Soybean stem and root rot agent</name>
    <name type="synonym">Phytophthora megasperma f. sp. glycines</name>
    <dbReference type="NCBI Taxonomy" id="1094619"/>
    <lineage>
        <taxon>Eukaryota</taxon>
        <taxon>Sar</taxon>
        <taxon>Stramenopiles</taxon>
        <taxon>Oomycota</taxon>
        <taxon>Peronosporomycetes</taxon>
        <taxon>Peronosporales</taxon>
        <taxon>Peronosporaceae</taxon>
        <taxon>Phytophthora</taxon>
    </lineage>
</organism>
<reference evidence="1 2" key="1">
    <citation type="journal article" date="2006" name="Science">
        <title>Phytophthora genome sequences uncover evolutionary origins and mechanisms of pathogenesis.</title>
        <authorList>
            <person name="Tyler B.M."/>
            <person name="Tripathy S."/>
            <person name="Zhang X."/>
            <person name="Dehal P."/>
            <person name="Jiang R.H."/>
            <person name="Aerts A."/>
            <person name="Arredondo F.D."/>
            <person name="Baxter L."/>
            <person name="Bensasson D."/>
            <person name="Beynon J.L."/>
            <person name="Chapman J."/>
            <person name="Damasceno C.M."/>
            <person name="Dorrance A.E."/>
            <person name="Dou D."/>
            <person name="Dickerman A.W."/>
            <person name="Dubchak I.L."/>
            <person name="Garbelotto M."/>
            <person name="Gijzen M."/>
            <person name="Gordon S.G."/>
            <person name="Govers F."/>
            <person name="Grunwald N.J."/>
            <person name="Huang W."/>
            <person name="Ivors K.L."/>
            <person name="Jones R.W."/>
            <person name="Kamoun S."/>
            <person name="Krampis K."/>
            <person name="Lamour K.H."/>
            <person name="Lee M.K."/>
            <person name="McDonald W.H."/>
            <person name="Medina M."/>
            <person name="Meijer H.J."/>
            <person name="Nordberg E.K."/>
            <person name="Maclean D.J."/>
            <person name="Ospina-Giraldo M.D."/>
            <person name="Morris P.F."/>
            <person name="Phuntumart V."/>
            <person name="Putnam N.H."/>
            <person name="Rash S."/>
            <person name="Rose J.K."/>
            <person name="Sakihama Y."/>
            <person name="Salamov A.A."/>
            <person name="Savidor A."/>
            <person name="Scheuring C.F."/>
            <person name="Smith B.M."/>
            <person name="Sobral B.W."/>
            <person name="Terry A."/>
            <person name="Torto-Alalibo T.A."/>
            <person name="Win J."/>
            <person name="Xu Z."/>
            <person name="Zhang H."/>
            <person name="Grigoriev I.V."/>
            <person name="Rokhsar D.S."/>
            <person name="Boore J.L."/>
        </authorList>
    </citation>
    <scope>NUCLEOTIDE SEQUENCE [LARGE SCALE GENOMIC DNA]</scope>
    <source>
        <strain evidence="1 2">P6497</strain>
    </source>
</reference>
<keyword evidence="2" id="KW-1185">Reference proteome</keyword>
<dbReference type="GeneID" id="20638564"/>
<dbReference type="Proteomes" id="UP000002640">
    <property type="component" value="Unassembled WGS sequence"/>
</dbReference>
<sequence>MPGKRKKPLVDSTPVYTYQCVKKKLNQLCDLDFLIDEICTMASELKLVGLLGWKIAGMHRQFGPHEARDVETITINMLALHFRRWLHQYIRFRYAKTGKLQFGYKAMRKLVAGYYRVKKAPHLGVDGADTGKVVYVWGEPRSTAERELRDWLGFVPWEWRIRQNPTHFIVKLCGMLQWMDAFVEKHPKTKGACLYSLLPYSSSFVPAHVTLNITSLHQVFRRLFTDPERQI</sequence>